<keyword evidence="2" id="KW-1185">Reference proteome</keyword>
<gene>
    <name evidence="1" type="ORF">H2198_003753</name>
</gene>
<dbReference type="Proteomes" id="UP001172386">
    <property type="component" value="Unassembled WGS sequence"/>
</dbReference>
<organism evidence="1 2">
    <name type="scientific">Neophaeococcomyces mojaviensis</name>
    <dbReference type="NCBI Taxonomy" id="3383035"/>
    <lineage>
        <taxon>Eukaryota</taxon>
        <taxon>Fungi</taxon>
        <taxon>Dikarya</taxon>
        <taxon>Ascomycota</taxon>
        <taxon>Pezizomycotina</taxon>
        <taxon>Eurotiomycetes</taxon>
        <taxon>Chaetothyriomycetidae</taxon>
        <taxon>Chaetothyriales</taxon>
        <taxon>Chaetothyriales incertae sedis</taxon>
        <taxon>Neophaeococcomyces</taxon>
    </lineage>
</organism>
<protein>
    <submittedName>
        <fullName evidence="1">Uncharacterized protein</fullName>
    </submittedName>
</protein>
<name>A0ACC3AB97_9EURO</name>
<sequence length="673" mass="75098">MGIPRLTQDLQPYLEDASVSSTATTTSAVCVYKLVIDGPSMVYHVYNNLTAHKAGQMQENRHIYNPPSYAELCLAIDHFLQYLESCGVEIVRVYFDGGLPFSKRSTRLDRLEKSRQQLQVSHIAHPILDLRSVGSSQEQQDLNDALWRLGKLTYAFTQLPFIVPAAKEHLIHSEWSKTIFTVPGEADSFCAAAAKASGAVVLTNDSDLVLFDDMQDEGVVMLLNSLMKTSNSEPSDPELIRGRCWRPAEIRRQLGVNSVAHLGFERSEDASCSFPIIIQRAKALSSNDSTSKFSAFVEQFQSTSNENSLVDLTNGVTSQVLEAFDPRLAELVVQFEQVSGVPEDLDFHVYFPILHEDLTRDASWSYGRSYRQLAYSILYQNSILRRRIVGGTSVDAFVTEFIRKGQRIAKENVHVLNSQELLYAARQEIDAIKSFALFMTAGTEERIATAYLLHGLLSLLSHRSTNGKQQFPSILVAQLVGLTPIQSMTTKTFRVQPSSTYSDGWALLHLNANVQAVLYSIRMLKQSVDSVIHHSTDNKQQQLDDLHVKSSHISAEIMTELHELQQLLSIMPPIQAMFLNPADVAVCMQSMPKIEFKTQVGGLFKKLGVDLSAYLPPDESLDNLGSGDVDAGAFEEVTKKKKKKQKAAMMNQNPSQSQNKAVRNMFDLLQRNG</sequence>
<evidence type="ECO:0000313" key="1">
    <source>
        <dbReference type="EMBL" id="KAJ9658323.1"/>
    </source>
</evidence>
<evidence type="ECO:0000313" key="2">
    <source>
        <dbReference type="Proteomes" id="UP001172386"/>
    </source>
</evidence>
<accession>A0ACC3AB97</accession>
<dbReference type="EMBL" id="JAPDRQ010000052">
    <property type="protein sequence ID" value="KAJ9658323.1"/>
    <property type="molecule type" value="Genomic_DNA"/>
</dbReference>
<reference evidence="1" key="1">
    <citation type="submission" date="2022-10" db="EMBL/GenBank/DDBJ databases">
        <title>Culturing micro-colonial fungi from biological soil crusts in the Mojave desert and describing Neophaeococcomyces mojavensis, and introducing the new genera and species Taxawa tesnikishii.</title>
        <authorList>
            <person name="Kurbessoian T."/>
            <person name="Stajich J.E."/>
        </authorList>
    </citation>
    <scope>NUCLEOTIDE SEQUENCE</scope>
    <source>
        <strain evidence="1">JES_112</strain>
    </source>
</reference>
<comment type="caution">
    <text evidence="1">The sequence shown here is derived from an EMBL/GenBank/DDBJ whole genome shotgun (WGS) entry which is preliminary data.</text>
</comment>
<proteinExistence type="predicted"/>